<dbReference type="RefSeq" id="WP_203797821.1">
    <property type="nucleotide sequence ID" value="NZ_BAAAQE010000034.1"/>
</dbReference>
<feature type="region of interest" description="Disordered" evidence="10">
    <location>
        <begin position="1"/>
        <end position="20"/>
    </location>
</feature>
<gene>
    <name evidence="11" type="primary">wag31_2</name>
    <name evidence="11" type="ORF">Aco03nite_046630</name>
</gene>
<evidence type="ECO:0000313" key="11">
    <source>
        <dbReference type="EMBL" id="GID56259.1"/>
    </source>
</evidence>
<evidence type="ECO:0000256" key="6">
    <source>
        <dbReference type="ARBA" id="ARBA00023054"/>
    </source>
</evidence>
<keyword evidence="7" id="KW-0131">Cell cycle</keyword>
<dbReference type="PANTHER" id="PTHR35794:SF2">
    <property type="entry name" value="CELL DIVISION PROTEIN DIVIVA"/>
    <property type="match status" value="1"/>
</dbReference>
<keyword evidence="5" id="KW-0132">Cell division</keyword>
<organism evidence="11 12">
    <name type="scientific">Actinoplanes couchii</name>
    <dbReference type="NCBI Taxonomy" id="403638"/>
    <lineage>
        <taxon>Bacteria</taxon>
        <taxon>Bacillati</taxon>
        <taxon>Actinomycetota</taxon>
        <taxon>Actinomycetes</taxon>
        <taxon>Micromonosporales</taxon>
        <taxon>Micromonosporaceae</taxon>
        <taxon>Actinoplanes</taxon>
    </lineage>
</organism>
<feature type="coiled-coil region" evidence="9">
    <location>
        <begin position="32"/>
        <end position="108"/>
    </location>
</feature>
<dbReference type="EMBL" id="BOMG01000057">
    <property type="protein sequence ID" value="GID56259.1"/>
    <property type="molecule type" value="Genomic_DNA"/>
</dbReference>
<dbReference type="InterPro" id="IPR007793">
    <property type="entry name" value="DivIVA_fam"/>
</dbReference>
<dbReference type="Proteomes" id="UP000612282">
    <property type="component" value="Unassembled WGS sequence"/>
</dbReference>
<proteinExistence type="inferred from homology"/>
<reference evidence="11 12" key="1">
    <citation type="submission" date="2021-01" db="EMBL/GenBank/DDBJ databases">
        <title>Whole genome shotgun sequence of Actinoplanes couchii NBRC 106145.</title>
        <authorList>
            <person name="Komaki H."/>
            <person name="Tamura T."/>
        </authorList>
    </citation>
    <scope>NUCLEOTIDE SEQUENCE [LARGE SCALE GENOMIC DNA]</scope>
    <source>
        <strain evidence="11 12">NBRC 106145</strain>
    </source>
</reference>
<keyword evidence="4" id="KW-0963">Cytoplasm</keyword>
<feature type="compositionally biased region" description="Basic and acidic residues" evidence="10">
    <location>
        <begin position="173"/>
        <end position="183"/>
    </location>
</feature>
<keyword evidence="12" id="KW-1185">Reference proteome</keyword>
<evidence type="ECO:0000256" key="10">
    <source>
        <dbReference type="SAM" id="MobiDB-lite"/>
    </source>
</evidence>
<feature type="region of interest" description="Disordered" evidence="10">
    <location>
        <begin position="159"/>
        <end position="183"/>
    </location>
</feature>
<dbReference type="PANTHER" id="PTHR35794">
    <property type="entry name" value="CELL DIVISION PROTEIN DIVIVA"/>
    <property type="match status" value="1"/>
</dbReference>
<evidence type="ECO:0000256" key="7">
    <source>
        <dbReference type="ARBA" id="ARBA00023306"/>
    </source>
</evidence>
<keyword evidence="6 9" id="KW-0175">Coiled coil</keyword>
<sequence>MPITPADIHNMDFRRPPIGKRGYDEEEVDAFLDEASQELVRLIEENSALSDQLRRDGKPDLAATTVLNGDAAELVELTARLRQLRDGLSRAEHDARDMQVQLERARDQARSAPAPMQAMSPDNDRVLMMAQRTAEEHVRDAQMESDVLLSDARAKADQVTGDARRTAGAIEADAQRNHSDAMDGLARDRAAALDEIERLGQLAVGYREALDHHVHRQLDDLDGSPGMPPNQP</sequence>
<dbReference type="NCBIfam" id="TIGR03544">
    <property type="entry name" value="DivI1A_domain"/>
    <property type="match status" value="1"/>
</dbReference>
<accession>A0ABQ3XCL9</accession>
<protein>
    <recommendedName>
        <fullName evidence="3">Cell wall synthesis protein Wag31</fullName>
    </recommendedName>
    <alternativeName>
        <fullName evidence="8">Antigen 84</fullName>
    </alternativeName>
</protein>
<evidence type="ECO:0000256" key="3">
    <source>
        <dbReference type="ARBA" id="ARBA00018787"/>
    </source>
</evidence>
<dbReference type="Pfam" id="PF05103">
    <property type="entry name" value="DivIVA"/>
    <property type="match status" value="1"/>
</dbReference>
<name>A0ABQ3XCL9_9ACTN</name>
<evidence type="ECO:0000256" key="2">
    <source>
        <dbReference type="ARBA" id="ARBA00009008"/>
    </source>
</evidence>
<dbReference type="Gene3D" id="6.10.250.660">
    <property type="match status" value="1"/>
</dbReference>
<evidence type="ECO:0000256" key="5">
    <source>
        <dbReference type="ARBA" id="ARBA00022618"/>
    </source>
</evidence>
<evidence type="ECO:0000256" key="9">
    <source>
        <dbReference type="SAM" id="Coils"/>
    </source>
</evidence>
<comment type="subcellular location">
    <subcellularLocation>
        <location evidence="1">Cytoplasm</location>
    </subcellularLocation>
</comment>
<evidence type="ECO:0000256" key="4">
    <source>
        <dbReference type="ARBA" id="ARBA00022490"/>
    </source>
</evidence>
<dbReference type="InterPro" id="IPR019933">
    <property type="entry name" value="DivIVA_domain"/>
</dbReference>
<evidence type="ECO:0000313" key="12">
    <source>
        <dbReference type="Proteomes" id="UP000612282"/>
    </source>
</evidence>
<comment type="similarity">
    <text evidence="2">Belongs to the DivIVA family.</text>
</comment>
<evidence type="ECO:0000256" key="8">
    <source>
        <dbReference type="ARBA" id="ARBA00031737"/>
    </source>
</evidence>
<evidence type="ECO:0000256" key="1">
    <source>
        <dbReference type="ARBA" id="ARBA00004496"/>
    </source>
</evidence>
<comment type="caution">
    <text evidence="11">The sequence shown here is derived from an EMBL/GenBank/DDBJ whole genome shotgun (WGS) entry which is preliminary data.</text>
</comment>